<evidence type="ECO:0000256" key="7">
    <source>
        <dbReference type="ARBA" id="ARBA00025744"/>
    </source>
</evidence>
<dbReference type="Gene3D" id="3.40.50.720">
    <property type="entry name" value="NAD(P)-binding Rossmann-like Domain"/>
    <property type="match status" value="3"/>
</dbReference>
<name>A0AAD5U2Z2_9FUNG</name>
<dbReference type="PANTHER" id="PTHR11133:SF22">
    <property type="entry name" value="ALPHA-AMINOADIPIC SEMIALDEHYDE SYNTHASE, MITOCHONDRIAL"/>
    <property type="match status" value="1"/>
</dbReference>
<dbReference type="CDD" id="cd12189">
    <property type="entry name" value="LKR_SDH_like"/>
    <property type="match status" value="1"/>
</dbReference>
<evidence type="ECO:0000256" key="5">
    <source>
        <dbReference type="ARBA" id="ARBA00023154"/>
    </source>
</evidence>
<evidence type="ECO:0000256" key="4">
    <source>
        <dbReference type="ARBA" id="ARBA00023002"/>
    </source>
</evidence>
<protein>
    <recommendedName>
        <fullName evidence="12">Saccharopine dehydrogenase (NAD(+), L-glutamate-forming)</fullName>
    </recommendedName>
</protein>
<keyword evidence="5" id="KW-0028">Amino-acid biosynthesis</keyword>
<comment type="similarity">
    <text evidence="7">In the C-terminal section; belongs to the saccharopine dehydrogenase family.</text>
</comment>
<dbReference type="EMBL" id="JADGJW010000165">
    <property type="protein sequence ID" value="KAJ3222643.1"/>
    <property type="molecule type" value="Genomic_DNA"/>
</dbReference>
<evidence type="ECO:0000259" key="9">
    <source>
        <dbReference type="SMART" id="SM01003"/>
    </source>
</evidence>
<comment type="pathway">
    <text evidence="1">Amino-acid degradation; L-lysine degradation via saccharopine pathway; glutaryl-CoA from L-lysine: step 1/6.</text>
</comment>
<evidence type="ECO:0000313" key="10">
    <source>
        <dbReference type="EMBL" id="KAJ3222643.1"/>
    </source>
</evidence>
<dbReference type="Gene3D" id="1.10.1870.10">
    <property type="entry name" value="Domain 3, Saccharopine reductase"/>
    <property type="match status" value="1"/>
</dbReference>
<dbReference type="InterPro" id="IPR005097">
    <property type="entry name" value="Sacchrp_dh_NADP-bd"/>
</dbReference>
<dbReference type="FunFam" id="3.30.360.10:FF:000008">
    <property type="entry name" value="Alpha-aminoadipic semialdehyde synthase, mitochondrial"/>
    <property type="match status" value="1"/>
</dbReference>
<keyword evidence="6" id="KW-0511">Multifunctional enzyme</keyword>
<dbReference type="InterPro" id="IPR036291">
    <property type="entry name" value="NAD(P)-bd_dom_sf"/>
</dbReference>
<dbReference type="GO" id="GO:0005737">
    <property type="term" value="C:cytoplasm"/>
    <property type="evidence" value="ECO:0007669"/>
    <property type="project" value="TreeGrafter"/>
</dbReference>
<dbReference type="Pfam" id="PF16653">
    <property type="entry name" value="Sacchrp_dh_C"/>
    <property type="match status" value="1"/>
</dbReference>
<dbReference type="InterPro" id="IPR032095">
    <property type="entry name" value="Sacchrp_dh-like_C"/>
</dbReference>
<keyword evidence="4" id="KW-0560">Oxidoreductase</keyword>
<reference evidence="10" key="1">
    <citation type="submission" date="2020-05" db="EMBL/GenBank/DDBJ databases">
        <title>Phylogenomic resolution of chytrid fungi.</title>
        <authorList>
            <person name="Stajich J.E."/>
            <person name="Amses K."/>
            <person name="Simmons R."/>
            <person name="Seto K."/>
            <person name="Myers J."/>
            <person name="Bonds A."/>
            <person name="Quandt C.A."/>
            <person name="Barry K."/>
            <person name="Liu P."/>
            <person name="Grigoriev I."/>
            <person name="Longcore J.E."/>
            <person name="James T.Y."/>
        </authorList>
    </citation>
    <scope>NUCLEOTIDE SEQUENCE</scope>
    <source>
        <strain evidence="10">JEL0476</strain>
    </source>
</reference>
<evidence type="ECO:0000256" key="6">
    <source>
        <dbReference type="ARBA" id="ARBA00023268"/>
    </source>
</evidence>
<dbReference type="Pfam" id="PF05222">
    <property type="entry name" value="AlaDh_PNT_N"/>
    <property type="match status" value="1"/>
</dbReference>
<sequence length="940" mass="104997">MHQLRLSAFSRSLSIGIRREGKNRWERRVPLIPIHVKRLVNEFGAKILIQPSTKRVFADKQYSEVGAIVKEDLSEADVIIGVKEVPPHELIPNKTYVYFSHTHKGQAHNMHMLKAVLDKKVKLIDYELITDDQNRRLVLFSRFAGYAGFMDMLHGLGQRLLSKGYGTPFLYNAMSFQYLSLPDARLDIARVGQLIKDNGLPRELGPLVFTFTGDGNVTQGAQHMFKCLPHEWVKPEKLKELIESDTWESDRVYGCQVLVEDYIKKKNSNEPVKRAHYYSNPEEYESIFHEKIAPYTSVLINGILWGPQFPRLLTNDQVNKLAREDNLRMISVADITCDINGSLEFMSHASTIDSPFFVYDPITRTESTTNMEADGIQIMSIDNLPTEMPIESSEYFSGAFCPFIVQLVKGNLDHPVLKRASITSSDGTLVDRFKHLYKEIEKHTPASSGFVVLQLITVTANSKNVLLLGSGFVAAPLVDYLLRDKSVHITIASNAKKEAEKLAQGKKNARVMPLDVGDQQNLSNLVKDHDVTVSFVPATMHTTVAEHCINHKKDMLTASYISPAMAALNESFEDVINTKKKTLRAKNAGITILNELGLDPGIDHLTAMKFFNSVEPGSRVNKFISWCGGLPAPENSDNPLGYKFSWSPRGVLLAGLNSGKFKKNNKLFDIPGSHLLKTSVDVPMFRGLALEGVPNRDSLHYTDIYGLGKLEDMDSMFRGTFRYKGYCELMAAFHDLGFFNVTEKSNIKSGTLSWPDLIKSVLNMKNLDNPAEVKAVIKESLTKEAIRTNIKDIPWTVTDALVERVHQAMSWLGMFKNSTPVVIGKGIPPTTLDAFCSLLQEKLVYEEGERDAVYMCHEFGVINKKGIQENYTSTLVAYGTPNGYSAMAKTVGLPAAMGVSMLLDGNIGGRGVIAPMTADIYEPLLVKLENEGIKFVEKKI</sequence>
<gene>
    <name evidence="10" type="ORF">HK099_002048</name>
</gene>
<dbReference type="SUPFAM" id="SSF51735">
    <property type="entry name" value="NAD(P)-binding Rossmann-fold domains"/>
    <property type="match status" value="1"/>
</dbReference>
<dbReference type="AlphaFoldDB" id="A0AAD5U2Z2"/>
<evidence type="ECO:0008006" key="12">
    <source>
        <dbReference type="Google" id="ProtNLM"/>
    </source>
</evidence>
<keyword evidence="11" id="KW-1185">Reference proteome</keyword>
<dbReference type="InterPro" id="IPR051168">
    <property type="entry name" value="AASS"/>
</dbReference>
<comment type="pathway">
    <text evidence="2">Amino-acid degradation; L-lysine degradation via saccharopine pathway; glutaryl-CoA from L-lysine: step 2/6.</text>
</comment>
<dbReference type="SMART" id="SM01003">
    <property type="entry name" value="AlaDh_PNT_N"/>
    <property type="match status" value="1"/>
</dbReference>
<dbReference type="FunFam" id="3.40.50.720:FF:000284">
    <property type="entry name" value="Lysine-ketoglutarate reductase/saccharopine dehydrogenase1"/>
    <property type="match status" value="1"/>
</dbReference>
<evidence type="ECO:0000256" key="1">
    <source>
        <dbReference type="ARBA" id="ARBA00004682"/>
    </source>
</evidence>
<dbReference type="GO" id="GO:0004753">
    <property type="term" value="F:saccharopine dehydrogenase activity"/>
    <property type="evidence" value="ECO:0007669"/>
    <property type="project" value="TreeGrafter"/>
</dbReference>
<accession>A0AAD5U2Z2</accession>
<organism evidence="10 11">
    <name type="scientific">Clydaea vesicula</name>
    <dbReference type="NCBI Taxonomy" id="447962"/>
    <lineage>
        <taxon>Eukaryota</taxon>
        <taxon>Fungi</taxon>
        <taxon>Fungi incertae sedis</taxon>
        <taxon>Chytridiomycota</taxon>
        <taxon>Chytridiomycota incertae sedis</taxon>
        <taxon>Chytridiomycetes</taxon>
        <taxon>Lobulomycetales</taxon>
        <taxon>Lobulomycetaceae</taxon>
        <taxon>Clydaea</taxon>
    </lineage>
</organism>
<dbReference type="PANTHER" id="PTHR11133">
    <property type="entry name" value="SACCHAROPINE DEHYDROGENASE"/>
    <property type="match status" value="1"/>
</dbReference>
<dbReference type="Gene3D" id="3.30.360.10">
    <property type="entry name" value="Dihydrodipicolinate Reductase, domain 2"/>
    <property type="match status" value="1"/>
</dbReference>
<evidence type="ECO:0000259" key="8">
    <source>
        <dbReference type="SMART" id="SM01002"/>
    </source>
</evidence>
<dbReference type="Pfam" id="PF03435">
    <property type="entry name" value="Sacchrp_dh_NADP"/>
    <property type="match status" value="1"/>
</dbReference>
<evidence type="ECO:0000313" key="11">
    <source>
        <dbReference type="Proteomes" id="UP001211065"/>
    </source>
</evidence>
<feature type="domain" description="Alanine dehydrogenase/pyridine nucleotide transhydrogenase N-terminal" evidence="9">
    <location>
        <begin position="16"/>
        <end position="147"/>
    </location>
</feature>
<dbReference type="InterPro" id="IPR007698">
    <property type="entry name" value="AlaDH/PNT_NAD(H)-bd"/>
</dbReference>
<proteinExistence type="inferred from homology"/>
<comment type="caution">
    <text evidence="10">The sequence shown here is derived from an EMBL/GenBank/DDBJ whole genome shotgun (WGS) entry which is preliminary data.</text>
</comment>
<evidence type="ECO:0000256" key="2">
    <source>
        <dbReference type="ARBA" id="ARBA00004720"/>
    </source>
</evidence>
<dbReference type="SUPFAM" id="SSF55347">
    <property type="entry name" value="Glyceraldehyde-3-phosphate dehydrogenase-like, C-terminal domain"/>
    <property type="match status" value="1"/>
</dbReference>
<dbReference type="GO" id="GO:0019878">
    <property type="term" value="P:lysine biosynthetic process via aminoadipic acid"/>
    <property type="evidence" value="ECO:0007669"/>
    <property type="project" value="TreeGrafter"/>
</dbReference>
<dbReference type="Proteomes" id="UP001211065">
    <property type="component" value="Unassembled WGS sequence"/>
</dbReference>
<dbReference type="FunFam" id="3.40.50.720:FF:000072">
    <property type="entry name" value="Saccharopine dehydrogenase [NADP(+), L-glutamate-forming]"/>
    <property type="match status" value="1"/>
</dbReference>
<dbReference type="SUPFAM" id="SSF52283">
    <property type="entry name" value="Formate/glycerate dehydrogenase catalytic domain-like"/>
    <property type="match status" value="1"/>
</dbReference>
<evidence type="ECO:0000256" key="3">
    <source>
        <dbReference type="ARBA" id="ARBA00022857"/>
    </source>
</evidence>
<feature type="domain" description="Alanine dehydrogenase/pyridine nucleotide transhydrogenase NAD(H)-binding" evidence="8">
    <location>
        <begin position="194"/>
        <end position="380"/>
    </location>
</feature>
<dbReference type="SMART" id="SM01002">
    <property type="entry name" value="AlaDh_PNT_C"/>
    <property type="match status" value="1"/>
</dbReference>
<dbReference type="InterPro" id="IPR007886">
    <property type="entry name" value="AlaDH/PNT_N"/>
</dbReference>
<keyword evidence="3" id="KW-0521">NADP</keyword>
<keyword evidence="5" id="KW-0457">Lysine biosynthesis</keyword>